<reference evidence="1" key="1">
    <citation type="submission" date="2021-01" db="EMBL/GenBank/DDBJ databases">
        <authorList>
            <person name="Kaushik A."/>
        </authorList>
    </citation>
    <scope>NUCLEOTIDE SEQUENCE</scope>
    <source>
        <strain evidence="1">AG6-10EEA</strain>
    </source>
</reference>
<dbReference type="Proteomes" id="UP000663853">
    <property type="component" value="Unassembled WGS sequence"/>
</dbReference>
<dbReference type="OrthoDB" id="3156807at2759"/>
<accession>A0A8H3DG68</accession>
<sequence length="233" mass="27568">MLTRIRTLFRRIFGRFGLLDNLYYRVTDPIRRISSAHRPFRIVFELIWPLHHIHYALPPSPTPLEILERREIAQEYLHRDGHYHQLRSIWLFTIRDTPIRSLYRLCVSVCAQDHNEIMLESQYFWRHSDWAIHDIPDPRDPDPVRYAMLASMVEELVDAFNYKIELGLRRGAAIYDNEAVANEETRPIEVCPEWTSQVPGLDNLVNFCREGDQGAPVFQARNIIVDVSQFRNI</sequence>
<gene>
    <name evidence="1" type="ORF">RDB_LOCUS145054</name>
</gene>
<evidence type="ECO:0000313" key="1">
    <source>
        <dbReference type="EMBL" id="CAE6519881.1"/>
    </source>
</evidence>
<comment type="caution">
    <text evidence="1">The sequence shown here is derived from an EMBL/GenBank/DDBJ whole genome shotgun (WGS) entry which is preliminary data.</text>
</comment>
<proteinExistence type="predicted"/>
<evidence type="ECO:0000313" key="2">
    <source>
        <dbReference type="Proteomes" id="UP000663853"/>
    </source>
</evidence>
<protein>
    <submittedName>
        <fullName evidence="1">Uncharacterized protein</fullName>
    </submittedName>
</protein>
<dbReference type="EMBL" id="CAJMXA010003883">
    <property type="protein sequence ID" value="CAE6519881.1"/>
    <property type="molecule type" value="Genomic_DNA"/>
</dbReference>
<name>A0A8H3DG68_9AGAM</name>
<dbReference type="AlphaFoldDB" id="A0A8H3DG68"/>
<organism evidence="1 2">
    <name type="scientific">Rhizoctonia solani</name>
    <dbReference type="NCBI Taxonomy" id="456999"/>
    <lineage>
        <taxon>Eukaryota</taxon>
        <taxon>Fungi</taxon>
        <taxon>Dikarya</taxon>
        <taxon>Basidiomycota</taxon>
        <taxon>Agaricomycotina</taxon>
        <taxon>Agaricomycetes</taxon>
        <taxon>Cantharellales</taxon>
        <taxon>Ceratobasidiaceae</taxon>
        <taxon>Rhizoctonia</taxon>
    </lineage>
</organism>